<dbReference type="InterPro" id="IPR000945">
    <property type="entry name" value="DBH-like"/>
</dbReference>
<keyword evidence="7" id="KW-0503">Monooxygenase</keyword>
<evidence type="ECO:0000256" key="2">
    <source>
        <dbReference type="ARBA" id="ARBA00004479"/>
    </source>
</evidence>
<reference evidence="13" key="4">
    <citation type="submission" date="2025-08" db="UniProtKB">
        <authorList>
            <consortium name="Ensembl"/>
        </authorList>
    </citation>
    <scope>IDENTIFICATION</scope>
</reference>
<dbReference type="GO" id="GO:0042421">
    <property type="term" value="P:norepinephrine biosynthetic process"/>
    <property type="evidence" value="ECO:0007669"/>
    <property type="project" value="TreeGrafter"/>
</dbReference>
<dbReference type="Gene3D" id="2.60.120.310">
    <property type="entry name" value="Copper type II, ascorbate-dependent monooxygenase, N-terminal domain"/>
    <property type="match status" value="1"/>
</dbReference>
<dbReference type="InterPro" id="IPR008977">
    <property type="entry name" value="PHM/PNGase_F_dom_sf"/>
</dbReference>
<evidence type="ECO:0000256" key="10">
    <source>
        <dbReference type="ARBA" id="ARBA00023180"/>
    </source>
</evidence>
<evidence type="ECO:0000256" key="8">
    <source>
        <dbReference type="ARBA" id="ARBA00023136"/>
    </source>
</evidence>
<evidence type="ECO:0000256" key="11">
    <source>
        <dbReference type="SAM" id="SignalP"/>
    </source>
</evidence>
<dbReference type="OMA" id="NEMCLVF"/>
<evidence type="ECO:0000313" key="13">
    <source>
        <dbReference type="Ensembl" id="ENSEEEP00000030243.2"/>
    </source>
</evidence>
<dbReference type="InterPro" id="IPR014784">
    <property type="entry name" value="Cu2_ascorb_mOase-like_C"/>
</dbReference>
<comment type="cofactor">
    <cofactor evidence="1">
        <name>Cu(2+)</name>
        <dbReference type="ChEBI" id="CHEBI:29036"/>
    </cofactor>
</comment>
<keyword evidence="5" id="KW-0560">Oxidoreductase</keyword>
<evidence type="ECO:0000256" key="9">
    <source>
        <dbReference type="ARBA" id="ARBA00023157"/>
    </source>
</evidence>
<dbReference type="InterPro" id="IPR000323">
    <property type="entry name" value="Cu2_ascorb_mOase_N"/>
</dbReference>
<feature type="chain" id="PRO_5044254836" description="DOMON domain-containing protein" evidence="11">
    <location>
        <begin position="23"/>
        <end position="578"/>
    </location>
</feature>
<reference evidence="14" key="1">
    <citation type="journal article" date="2014" name="Science">
        <title>Nonhuman genetics. Genomic basis for the convergent evolution of electric organs.</title>
        <authorList>
            <person name="Gallant J.R."/>
            <person name="Traeger L.L."/>
            <person name="Volkening J.D."/>
            <person name="Moffett H."/>
            <person name="Chen P.H."/>
            <person name="Novina C.D."/>
            <person name="Phillips G.N.Jr."/>
            <person name="Anand R."/>
            <person name="Wells G.B."/>
            <person name="Pinch M."/>
            <person name="Guth R."/>
            <person name="Unguez G.A."/>
            <person name="Albert J.S."/>
            <person name="Zakon H.H."/>
            <person name="Samanta M.P."/>
            <person name="Sussman M.R."/>
        </authorList>
    </citation>
    <scope>NUCLEOTIDE SEQUENCE [LARGE SCALE GENOMIC DNA]</scope>
</reference>
<evidence type="ECO:0000256" key="1">
    <source>
        <dbReference type="ARBA" id="ARBA00001973"/>
    </source>
</evidence>
<dbReference type="GO" id="GO:0030667">
    <property type="term" value="C:secretory granule membrane"/>
    <property type="evidence" value="ECO:0007669"/>
    <property type="project" value="TreeGrafter"/>
</dbReference>
<dbReference type="GO" id="GO:0005507">
    <property type="term" value="F:copper ion binding"/>
    <property type="evidence" value="ECO:0007669"/>
    <property type="project" value="InterPro"/>
</dbReference>
<gene>
    <name evidence="13" type="primary">moxd1l</name>
</gene>
<proteinExistence type="inferred from homology"/>
<comment type="similarity">
    <text evidence="3">Belongs to the copper type II ascorbate-dependent monooxygenase family.</text>
</comment>
<dbReference type="PROSITE" id="PS50836">
    <property type="entry name" value="DOMON"/>
    <property type="match status" value="1"/>
</dbReference>
<keyword evidence="4 11" id="KW-0732">Signal</keyword>
<dbReference type="AlphaFoldDB" id="A0A4W4FY90"/>
<dbReference type="Gene3D" id="2.60.40.1210">
    <property type="entry name" value="Cellobiose dehydrogenase, cytochrome domain"/>
    <property type="match status" value="1"/>
</dbReference>
<dbReference type="STRING" id="8005.ENSEEEP00000030243"/>
<dbReference type="FunFam" id="2.60.40.1210:FF:000001">
    <property type="entry name" value="Monooxygenase, DBH-like 1, like"/>
    <property type="match status" value="1"/>
</dbReference>
<sequence>MGHSLLGSTMSFVSVLMPLVLSMVHVSGVAEDPLLPFSEYLDQDSTIRLSWGFDTQKDSILFEVRARTTGWVGFGFSPNGGMDGADLVIGGVDTKGLYFTDRHGVGNSLPPLDKQQDYRLLALTEADGQTVMKFERSIRACDKYDLPITVMPIKLIYAYGQSDDISYHRRQRGTKEVNLLKYMPQARISDSKYFDLTVTNFTIPSKSTHYHCKIMRLPALDQKYHIYRVEPLLENRDLVHHMLLYRCPPTVTTPYEHACYETEEATECYQAVAGWGVGGGAFELPEVAGIPVGGDGGKILYRLELHYNNQNQSPGIVDNSGFRLYYTAQLREYDAAVLQAGLAVAPGYAIPPNASAFLSYGLCDTHNIPQVLSEPTRDMQVFSVILHTHLTGRKVRVGHFRDGEQIDFLITNEHYNFEYQQAINLGKTKTVQMGDKLLVECTYNTSSRSGLTWVGLSTINEMCLAFLYYYPAMNLSNCISFPDQKALVISLLCRDWIKMMSTKTWNEMSINDYQQTLKMIQQNTVVGNVTDHASYSTGIIPELKATSSVSCKRNRSEVTRLAVSSRLLLLLTAAYTLT</sequence>
<name>A0A4W4FY90_ELEEL</name>
<evidence type="ECO:0000256" key="7">
    <source>
        <dbReference type="ARBA" id="ARBA00023033"/>
    </source>
</evidence>
<evidence type="ECO:0000313" key="14">
    <source>
        <dbReference type="Proteomes" id="UP000314983"/>
    </source>
</evidence>
<dbReference type="GO" id="GO:0004500">
    <property type="term" value="F:dopamine beta-monooxygenase activity"/>
    <property type="evidence" value="ECO:0007669"/>
    <property type="project" value="InterPro"/>
</dbReference>
<dbReference type="InterPro" id="IPR036939">
    <property type="entry name" value="Cu2_ascorb_mOase_N_sf"/>
</dbReference>
<evidence type="ECO:0000256" key="3">
    <source>
        <dbReference type="ARBA" id="ARBA00010676"/>
    </source>
</evidence>
<dbReference type="Pfam" id="PF01082">
    <property type="entry name" value="Cu2_monooxygen"/>
    <property type="match status" value="1"/>
</dbReference>
<evidence type="ECO:0000256" key="6">
    <source>
        <dbReference type="ARBA" id="ARBA00023008"/>
    </source>
</evidence>
<protein>
    <recommendedName>
        <fullName evidence="12">DOMON domain-containing protein</fullName>
    </recommendedName>
</protein>
<evidence type="ECO:0000259" key="12">
    <source>
        <dbReference type="PROSITE" id="PS50836"/>
    </source>
</evidence>
<dbReference type="FunFam" id="2.60.120.230:FF:000001">
    <property type="entry name" value="Monooxygenase, DBH-like 1"/>
    <property type="match status" value="1"/>
</dbReference>
<dbReference type="InterPro" id="IPR045266">
    <property type="entry name" value="DOH_DOMON"/>
</dbReference>
<comment type="subcellular location">
    <subcellularLocation>
        <location evidence="2">Membrane</location>
        <topology evidence="2">Single-pass type I membrane protein</topology>
    </subcellularLocation>
</comment>
<dbReference type="Pfam" id="PF03351">
    <property type="entry name" value="DOMON"/>
    <property type="match status" value="1"/>
</dbReference>
<accession>A0A4W4FY90</accession>
<dbReference type="Pfam" id="PF03712">
    <property type="entry name" value="Cu2_monoox_C"/>
    <property type="match status" value="1"/>
</dbReference>
<reference evidence="13" key="5">
    <citation type="submission" date="2025-09" db="UniProtKB">
        <authorList>
            <consortium name="Ensembl"/>
        </authorList>
    </citation>
    <scope>IDENTIFICATION</scope>
</reference>
<evidence type="ECO:0000256" key="5">
    <source>
        <dbReference type="ARBA" id="ARBA00023002"/>
    </source>
</evidence>
<dbReference type="GO" id="GO:0006589">
    <property type="term" value="P:octopamine biosynthetic process"/>
    <property type="evidence" value="ECO:0007669"/>
    <property type="project" value="TreeGrafter"/>
</dbReference>
<feature type="signal peptide" evidence="11">
    <location>
        <begin position="1"/>
        <end position="22"/>
    </location>
</feature>
<dbReference type="SMART" id="SM00664">
    <property type="entry name" value="DoH"/>
    <property type="match status" value="1"/>
</dbReference>
<dbReference type="PANTHER" id="PTHR10157">
    <property type="entry name" value="DOPAMINE BETA HYDROXYLASE RELATED"/>
    <property type="match status" value="1"/>
</dbReference>
<keyword evidence="14" id="KW-1185">Reference proteome</keyword>
<dbReference type="SUPFAM" id="SSF49344">
    <property type="entry name" value="CBD9-like"/>
    <property type="match status" value="1"/>
</dbReference>
<keyword evidence="6" id="KW-0186">Copper</keyword>
<dbReference type="InterPro" id="IPR024548">
    <property type="entry name" value="Cu2_monoox_C"/>
</dbReference>
<feature type="domain" description="DOMON" evidence="12">
    <location>
        <begin position="45"/>
        <end position="160"/>
    </location>
</feature>
<dbReference type="GeneTree" id="ENSGT00530000063085"/>
<dbReference type="Proteomes" id="UP000314983">
    <property type="component" value="Chromosome 3"/>
</dbReference>
<dbReference type="SUPFAM" id="SSF49742">
    <property type="entry name" value="PHM/PNGase F"/>
    <property type="match status" value="2"/>
</dbReference>
<evidence type="ECO:0000256" key="4">
    <source>
        <dbReference type="ARBA" id="ARBA00022729"/>
    </source>
</evidence>
<keyword evidence="10" id="KW-0325">Glycoprotein</keyword>
<reference evidence="13" key="3">
    <citation type="submission" date="2020-05" db="EMBL/GenBank/DDBJ databases">
        <title>Electrophorus electricus (electric eel) genome, fEleEle1, primary haplotype.</title>
        <authorList>
            <person name="Myers G."/>
            <person name="Meyer A."/>
            <person name="Fedrigo O."/>
            <person name="Formenti G."/>
            <person name="Rhie A."/>
            <person name="Tracey A."/>
            <person name="Sims Y."/>
            <person name="Jarvis E.D."/>
        </authorList>
    </citation>
    <scope>NUCLEOTIDE SEQUENCE [LARGE SCALE GENOMIC DNA]</scope>
</reference>
<dbReference type="PRINTS" id="PR00767">
    <property type="entry name" value="DBMONOXGNASE"/>
</dbReference>
<dbReference type="GO" id="GO:0005615">
    <property type="term" value="C:extracellular space"/>
    <property type="evidence" value="ECO:0007669"/>
    <property type="project" value="TreeGrafter"/>
</dbReference>
<dbReference type="GO" id="GO:0042420">
    <property type="term" value="P:dopamine catabolic process"/>
    <property type="evidence" value="ECO:0007669"/>
    <property type="project" value="TreeGrafter"/>
</dbReference>
<dbReference type="Gene3D" id="2.60.120.230">
    <property type="match status" value="1"/>
</dbReference>
<dbReference type="PANTHER" id="PTHR10157:SF41">
    <property type="entry name" value="DBH-LIKE MONOOXYGENASE PROTEIN 2 HOMOLOG"/>
    <property type="match status" value="1"/>
</dbReference>
<dbReference type="InterPro" id="IPR028460">
    <property type="entry name" value="Tbh/DBH"/>
</dbReference>
<keyword evidence="8" id="KW-0472">Membrane</keyword>
<dbReference type="CDD" id="cd09631">
    <property type="entry name" value="DOMON_DOH"/>
    <property type="match status" value="1"/>
</dbReference>
<dbReference type="Ensembl" id="ENSEEET00000030599.2">
    <property type="protein sequence ID" value="ENSEEEP00000030243.2"/>
    <property type="gene ID" value="ENSEEEG00000014501.2"/>
</dbReference>
<dbReference type="InterPro" id="IPR005018">
    <property type="entry name" value="DOMON_domain"/>
</dbReference>
<reference evidence="14" key="2">
    <citation type="journal article" date="2017" name="Sci. Adv.">
        <title>A tail of two voltages: Proteomic comparison of the three electric organs of the electric eel.</title>
        <authorList>
            <person name="Traeger L.L."/>
            <person name="Sabat G."/>
            <person name="Barrett-Wilt G.A."/>
            <person name="Wells G.B."/>
            <person name="Sussman M.R."/>
        </authorList>
    </citation>
    <scope>NUCLEOTIDE SEQUENCE [LARGE SCALE GENOMIC DNA]</scope>
</reference>
<organism evidence="13 14">
    <name type="scientific">Electrophorus electricus</name>
    <name type="common">Electric eel</name>
    <name type="synonym">Gymnotus electricus</name>
    <dbReference type="NCBI Taxonomy" id="8005"/>
    <lineage>
        <taxon>Eukaryota</taxon>
        <taxon>Metazoa</taxon>
        <taxon>Chordata</taxon>
        <taxon>Craniata</taxon>
        <taxon>Vertebrata</taxon>
        <taxon>Euteleostomi</taxon>
        <taxon>Actinopterygii</taxon>
        <taxon>Neopterygii</taxon>
        <taxon>Teleostei</taxon>
        <taxon>Ostariophysi</taxon>
        <taxon>Gymnotiformes</taxon>
        <taxon>Gymnotoidei</taxon>
        <taxon>Gymnotidae</taxon>
        <taxon>Electrophorus</taxon>
    </lineage>
</organism>
<keyword evidence="9" id="KW-1015">Disulfide bond</keyword>